<comment type="subcellular location">
    <subcellularLocation>
        <location evidence="1">Membrane</location>
        <topology evidence="1">Multi-pass membrane protein</topology>
    </subcellularLocation>
</comment>
<gene>
    <name evidence="7" type="ORF">COA96_10475</name>
</gene>
<dbReference type="Pfam" id="PF04138">
    <property type="entry name" value="GtrA_DPMS_TM"/>
    <property type="match status" value="1"/>
</dbReference>
<dbReference type="EMBL" id="NVVJ01000031">
    <property type="protein sequence ID" value="PCJ24027.1"/>
    <property type="molecule type" value="Genomic_DNA"/>
</dbReference>
<dbReference type="GO" id="GO:0000271">
    <property type="term" value="P:polysaccharide biosynthetic process"/>
    <property type="evidence" value="ECO:0007669"/>
    <property type="project" value="InterPro"/>
</dbReference>
<keyword evidence="2 5" id="KW-0812">Transmembrane</keyword>
<dbReference type="Proteomes" id="UP000218327">
    <property type="component" value="Unassembled WGS sequence"/>
</dbReference>
<feature type="transmembrane region" description="Helical" evidence="5">
    <location>
        <begin position="102"/>
        <end position="118"/>
    </location>
</feature>
<organism evidence="7 8">
    <name type="scientific">SAR86 cluster bacterium</name>
    <dbReference type="NCBI Taxonomy" id="2030880"/>
    <lineage>
        <taxon>Bacteria</taxon>
        <taxon>Pseudomonadati</taxon>
        <taxon>Pseudomonadota</taxon>
        <taxon>Gammaproteobacteria</taxon>
        <taxon>SAR86 cluster</taxon>
    </lineage>
</organism>
<proteinExistence type="predicted"/>
<evidence type="ECO:0000313" key="7">
    <source>
        <dbReference type="EMBL" id="PCJ24027.1"/>
    </source>
</evidence>
<keyword evidence="3 5" id="KW-1133">Transmembrane helix</keyword>
<keyword evidence="4 5" id="KW-0472">Membrane</keyword>
<feature type="transmembrane region" description="Helical" evidence="5">
    <location>
        <begin position="31"/>
        <end position="53"/>
    </location>
</feature>
<sequence length="133" mass="15069">MPLAIRYMFFAAFATLANLMTQETSSFVYAGSYSLYVAMSIGTLTGLLTKYWLDKKYIFDFKTDSAAQDIKVFRAYALTGIATTLLFWGFELSFDMLFGGRIARYLGAVIGLSIGYGLKYRLDKRYVFSQQVL</sequence>
<evidence type="ECO:0000256" key="4">
    <source>
        <dbReference type="ARBA" id="ARBA00023136"/>
    </source>
</evidence>
<reference evidence="8" key="1">
    <citation type="submission" date="2017-08" db="EMBL/GenBank/DDBJ databases">
        <title>A dynamic microbial community with high functional redundancy inhabits the cold, oxic subseafloor aquifer.</title>
        <authorList>
            <person name="Tully B.J."/>
            <person name="Wheat C.G."/>
            <person name="Glazer B.T."/>
            <person name="Huber J.A."/>
        </authorList>
    </citation>
    <scope>NUCLEOTIDE SEQUENCE [LARGE SCALE GENOMIC DNA]</scope>
</reference>
<accession>A0A2A5AXJ9</accession>
<dbReference type="AlphaFoldDB" id="A0A2A5AXJ9"/>
<dbReference type="GO" id="GO:0016020">
    <property type="term" value="C:membrane"/>
    <property type="evidence" value="ECO:0007669"/>
    <property type="project" value="UniProtKB-SubCell"/>
</dbReference>
<evidence type="ECO:0000313" key="8">
    <source>
        <dbReference type="Proteomes" id="UP000218327"/>
    </source>
</evidence>
<protein>
    <recommendedName>
        <fullName evidence="6">GtrA/DPMS transmembrane domain-containing protein</fullName>
    </recommendedName>
</protein>
<comment type="caution">
    <text evidence="7">The sequence shown here is derived from an EMBL/GenBank/DDBJ whole genome shotgun (WGS) entry which is preliminary data.</text>
</comment>
<dbReference type="NCBIfam" id="NF037976">
    <property type="entry name" value="gtrA_1"/>
    <property type="match status" value="1"/>
</dbReference>
<evidence type="ECO:0000256" key="3">
    <source>
        <dbReference type="ARBA" id="ARBA00022989"/>
    </source>
</evidence>
<evidence type="ECO:0000259" key="6">
    <source>
        <dbReference type="Pfam" id="PF04138"/>
    </source>
</evidence>
<dbReference type="InterPro" id="IPR007267">
    <property type="entry name" value="GtrA_DPMS_TM"/>
</dbReference>
<evidence type="ECO:0000256" key="2">
    <source>
        <dbReference type="ARBA" id="ARBA00022692"/>
    </source>
</evidence>
<name>A0A2A5AXJ9_9GAMM</name>
<evidence type="ECO:0000256" key="1">
    <source>
        <dbReference type="ARBA" id="ARBA00004141"/>
    </source>
</evidence>
<feature type="domain" description="GtrA/DPMS transmembrane" evidence="6">
    <location>
        <begin position="6"/>
        <end position="128"/>
    </location>
</feature>
<evidence type="ECO:0000256" key="5">
    <source>
        <dbReference type="SAM" id="Phobius"/>
    </source>
</evidence>
<feature type="transmembrane region" description="Helical" evidence="5">
    <location>
        <begin position="73"/>
        <end position="90"/>
    </location>
</feature>